<comment type="caution">
    <text evidence="2">The sequence shown here is derived from an EMBL/GenBank/DDBJ whole genome shotgun (WGS) entry which is preliminary data.</text>
</comment>
<feature type="compositionally biased region" description="Basic and acidic residues" evidence="1">
    <location>
        <begin position="54"/>
        <end position="69"/>
    </location>
</feature>
<protein>
    <submittedName>
        <fullName evidence="2">Uncharacterized protein</fullName>
    </submittedName>
</protein>
<organism evidence="2 3">
    <name type="scientific">Vibrio zhanjiangensis</name>
    <dbReference type="NCBI Taxonomy" id="1046128"/>
    <lineage>
        <taxon>Bacteria</taxon>
        <taxon>Pseudomonadati</taxon>
        <taxon>Pseudomonadota</taxon>
        <taxon>Gammaproteobacteria</taxon>
        <taxon>Vibrionales</taxon>
        <taxon>Vibrionaceae</taxon>
        <taxon>Vibrio</taxon>
    </lineage>
</organism>
<sequence length="78" mass="8865">MIIAFPVLANPQPNDEKLINSLIERNVICADQSYDEKLRSLQIYLANRFSSDKSIDHDTKQTTGEKLENKQCISAPKD</sequence>
<keyword evidence="3" id="KW-1185">Reference proteome</keyword>
<dbReference type="Proteomes" id="UP001157138">
    <property type="component" value="Unassembled WGS sequence"/>
</dbReference>
<gene>
    <name evidence="2" type="ORF">GCM10007938_38660</name>
</gene>
<dbReference type="EMBL" id="BSPW01000091">
    <property type="protein sequence ID" value="GLT20083.1"/>
    <property type="molecule type" value="Genomic_DNA"/>
</dbReference>
<evidence type="ECO:0000313" key="2">
    <source>
        <dbReference type="EMBL" id="GLT20083.1"/>
    </source>
</evidence>
<evidence type="ECO:0000313" key="3">
    <source>
        <dbReference type="Proteomes" id="UP001157138"/>
    </source>
</evidence>
<evidence type="ECO:0000256" key="1">
    <source>
        <dbReference type="SAM" id="MobiDB-lite"/>
    </source>
</evidence>
<proteinExistence type="predicted"/>
<accession>A0ABQ6F3H8</accession>
<name>A0ABQ6F3H8_9VIBR</name>
<reference evidence="3" key="1">
    <citation type="journal article" date="2019" name="Int. J. Syst. Evol. Microbiol.">
        <title>The Global Catalogue of Microorganisms (GCM) 10K type strain sequencing project: providing services to taxonomists for standard genome sequencing and annotation.</title>
        <authorList>
            <consortium name="The Broad Institute Genomics Platform"/>
            <consortium name="The Broad Institute Genome Sequencing Center for Infectious Disease"/>
            <person name="Wu L."/>
            <person name="Ma J."/>
        </authorList>
    </citation>
    <scope>NUCLEOTIDE SEQUENCE [LARGE SCALE GENOMIC DNA]</scope>
    <source>
        <strain evidence="3">NBRC 108723</strain>
    </source>
</reference>
<feature type="region of interest" description="Disordered" evidence="1">
    <location>
        <begin position="54"/>
        <end position="78"/>
    </location>
</feature>